<evidence type="ECO:0000256" key="4">
    <source>
        <dbReference type="SAM" id="MobiDB-lite"/>
    </source>
</evidence>
<feature type="region of interest" description="Disordered" evidence="4">
    <location>
        <begin position="26"/>
        <end position="50"/>
    </location>
</feature>
<dbReference type="GO" id="GO:0043190">
    <property type="term" value="C:ATP-binding cassette (ABC) transporter complex"/>
    <property type="evidence" value="ECO:0007669"/>
    <property type="project" value="InterPro"/>
</dbReference>
<dbReference type="InterPro" id="IPR000914">
    <property type="entry name" value="SBP_5_dom"/>
</dbReference>
<protein>
    <submittedName>
        <fullName evidence="7">Peptide/nickel transport system substrate-binding protein</fullName>
    </submittedName>
</protein>
<evidence type="ECO:0000313" key="8">
    <source>
        <dbReference type="Proteomes" id="UP000579945"/>
    </source>
</evidence>
<dbReference type="InterPro" id="IPR023765">
    <property type="entry name" value="SBP_5_CS"/>
</dbReference>
<feature type="chain" id="PRO_5039643187" evidence="5">
    <location>
        <begin position="25"/>
        <end position="543"/>
    </location>
</feature>
<dbReference type="RefSeq" id="WP_183656988.1">
    <property type="nucleotide sequence ID" value="NZ_JACIBV010000001.1"/>
</dbReference>
<organism evidence="7 8">
    <name type="scientific">Nonomuraea dietziae</name>
    <dbReference type="NCBI Taxonomy" id="65515"/>
    <lineage>
        <taxon>Bacteria</taxon>
        <taxon>Bacillati</taxon>
        <taxon>Actinomycetota</taxon>
        <taxon>Actinomycetes</taxon>
        <taxon>Streptosporangiales</taxon>
        <taxon>Streptosporangiaceae</taxon>
        <taxon>Nonomuraea</taxon>
    </lineage>
</organism>
<keyword evidence="8" id="KW-1185">Reference proteome</keyword>
<dbReference type="AlphaFoldDB" id="A0A7W5YTQ4"/>
<keyword evidence="3 5" id="KW-0732">Signal</keyword>
<sequence length="543" mass="58931">MRWHKRLLTAGVVGAVAMTASACAGGQVRGASQPPSAPATQPGASASTSAAPAAVNDKAFVYAPNLDVVTDWDPATSYSNENIAMQNIYESLTRYNAASQKPEPRLATEWSSADGGKEWTFKLREGVKFHSGNPVTAEAAKKAIERTMKLKSGAAYIWDAVKKIEAPDGGTLKFTLKYATPLDLVASSGYASYIYDTSVVEKVKDGTTDAGSGPYTIDTWAKGKETELTLKAFDDYWGGWKPGQYKKVAFRVTPELTTAWQLLKNGEVNFVQRLNPQLFAQAGSTPGVQATRTPSFQNLMLLFNTESGPLKDVKVRQALQKVLDYDGLAAALEGAGVKGSGLVPQGLLGFTPGLEPKQDLKEAAELLAAADYGPDLNELKLSLTYAQGDADQQLMVTLLSSQLKKLNVTLQAKPMQWNAQWDLGKKKGQDIFVMYWFPDYADPYSWFVNVFRSADPVSFNLSYLKDEAIDKAIDALPQLTATDRAAAEQSYADLQKKIIEEKAAVAVPYVQTYQRALTAGVQGYVDNPAYPNVVSFYDLTLAG</sequence>
<dbReference type="Gene3D" id="3.90.76.10">
    <property type="entry name" value="Dipeptide-binding Protein, Domain 1"/>
    <property type="match status" value="1"/>
</dbReference>
<dbReference type="GO" id="GO:0015833">
    <property type="term" value="P:peptide transport"/>
    <property type="evidence" value="ECO:0007669"/>
    <property type="project" value="TreeGrafter"/>
</dbReference>
<accession>A0A7W5YTQ4</accession>
<comment type="similarity">
    <text evidence="2">Belongs to the bacterial solute-binding protein 5 family.</text>
</comment>
<dbReference type="GeneID" id="95393351"/>
<evidence type="ECO:0000259" key="6">
    <source>
        <dbReference type="Pfam" id="PF00496"/>
    </source>
</evidence>
<dbReference type="Pfam" id="PF00496">
    <property type="entry name" value="SBP_bac_5"/>
    <property type="match status" value="1"/>
</dbReference>
<comment type="subcellular location">
    <subcellularLocation>
        <location evidence="1">Cell membrane</location>
        <topology evidence="1">Lipid-anchor</topology>
    </subcellularLocation>
</comment>
<evidence type="ECO:0000313" key="7">
    <source>
        <dbReference type="EMBL" id="MBB3731244.1"/>
    </source>
</evidence>
<feature type="compositionally biased region" description="Low complexity" evidence="4">
    <location>
        <begin position="30"/>
        <end position="50"/>
    </location>
</feature>
<dbReference type="SUPFAM" id="SSF53850">
    <property type="entry name" value="Periplasmic binding protein-like II"/>
    <property type="match status" value="1"/>
</dbReference>
<dbReference type="PIRSF" id="PIRSF002741">
    <property type="entry name" value="MppA"/>
    <property type="match status" value="1"/>
</dbReference>
<name>A0A7W5YTQ4_9ACTN</name>
<dbReference type="EMBL" id="JACIBV010000001">
    <property type="protein sequence ID" value="MBB3731244.1"/>
    <property type="molecule type" value="Genomic_DNA"/>
</dbReference>
<feature type="signal peptide" evidence="5">
    <location>
        <begin position="1"/>
        <end position="24"/>
    </location>
</feature>
<dbReference type="GO" id="GO:0042597">
    <property type="term" value="C:periplasmic space"/>
    <property type="evidence" value="ECO:0007669"/>
    <property type="project" value="UniProtKB-ARBA"/>
</dbReference>
<dbReference type="PANTHER" id="PTHR30290:SF34">
    <property type="entry name" value="ABC TRANSPORTER, PERIPLASMIC OLIGO-PEPTIDE BINDING PROTEIN, PUTATIVE-RELATED"/>
    <property type="match status" value="1"/>
</dbReference>
<dbReference type="GO" id="GO:1904680">
    <property type="term" value="F:peptide transmembrane transporter activity"/>
    <property type="evidence" value="ECO:0007669"/>
    <property type="project" value="TreeGrafter"/>
</dbReference>
<gene>
    <name evidence="7" type="ORF">FHR33_007104</name>
</gene>
<dbReference type="InterPro" id="IPR030678">
    <property type="entry name" value="Peptide/Ni-bd"/>
</dbReference>
<reference evidence="7 8" key="1">
    <citation type="submission" date="2020-08" db="EMBL/GenBank/DDBJ databases">
        <title>Sequencing the genomes of 1000 actinobacteria strains.</title>
        <authorList>
            <person name="Klenk H.-P."/>
        </authorList>
    </citation>
    <scope>NUCLEOTIDE SEQUENCE [LARGE SCALE GENOMIC DNA]</scope>
    <source>
        <strain evidence="7 8">DSM 44320</strain>
    </source>
</reference>
<dbReference type="InterPro" id="IPR039424">
    <property type="entry name" value="SBP_5"/>
</dbReference>
<comment type="caution">
    <text evidence="7">The sequence shown here is derived from an EMBL/GenBank/DDBJ whole genome shotgun (WGS) entry which is preliminary data.</text>
</comment>
<proteinExistence type="inferred from homology"/>
<evidence type="ECO:0000256" key="2">
    <source>
        <dbReference type="ARBA" id="ARBA00005695"/>
    </source>
</evidence>
<feature type="domain" description="Solute-binding protein family 5" evidence="6">
    <location>
        <begin position="101"/>
        <end position="454"/>
    </location>
</feature>
<dbReference type="CDD" id="cd08512">
    <property type="entry name" value="PBP2_NikA_DppA_OppA_like_7"/>
    <property type="match status" value="1"/>
</dbReference>
<dbReference type="PANTHER" id="PTHR30290">
    <property type="entry name" value="PERIPLASMIC BINDING COMPONENT OF ABC TRANSPORTER"/>
    <property type="match status" value="1"/>
</dbReference>
<dbReference type="Proteomes" id="UP000579945">
    <property type="component" value="Unassembled WGS sequence"/>
</dbReference>
<dbReference type="Gene3D" id="3.10.105.10">
    <property type="entry name" value="Dipeptide-binding Protein, Domain 3"/>
    <property type="match status" value="1"/>
</dbReference>
<evidence type="ECO:0000256" key="1">
    <source>
        <dbReference type="ARBA" id="ARBA00004193"/>
    </source>
</evidence>
<dbReference type="Gene3D" id="3.40.190.10">
    <property type="entry name" value="Periplasmic binding protein-like II"/>
    <property type="match status" value="1"/>
</dbReference>
<evidence type="ECO:0000256" key="5">
    <source>
        <dbReference type="SAM" id="SignalP"/>
    </source>
</evidence>
<dbReference type="PROSITE" id="PS51257">
    <property type="entry name" value="PROKAR_LIPOPROTEIN"/>
    <property type="match status" value="1"/>
</dbReference>
<dbReference type="PROSITE" id="PS01040">
    <property type="entry name" value="SBP_BACTERIAL_5"/>
    <property type="match status" value="1"/>
</dbReference>
<evidence type="ECO:0000256" key="3">
    <source>
        <dbReference type="ARBA" id="ARBA00022729"/>
    </source>
</evidence>